<dbReference type="GO" id="GO:0006167">
    <property type="term" value="P:AMP biosynthetic process"/>
    <property type="evidence" value="ECO:0007669"/>
    <property type="project" value="TreeGrafter"/>
</dbReference>
<keyword evidence="1" id="KW-0378">Hydrolase</keyword>
<dbReference type="AlphaFoldDB" id="A0A6C0IIQ7"/>
<dbReference type="PROSITE" id="PS50158">
    <property type="entry name" value="ZF_CCHC"/>
    <property type="match status" value="1"/>
</dbReference>
<dbReference type="EMBL" id="MN740183">
    <property type="protein sequence ID" value="QHT92306.1"/>
    <property type="molecule type" value="Genomic_DNA"/>
</dbReference>
<evidence type="ECO:0000259" key="2">
    <source>
        <dbReference type="PROSITE" id="PS50158"/>
    </source>
</evidence>
<dbReference type="PROSITE" id="PS51462">
    <property type="entry name" value="NUDIX"/>
    <property type="match status" value="1"/>
</dbReference>
<dbReference type="PANTHER" id="PTHR21340:SF0">
    <property type="entry name" value="BIS(5'-NUCLEOSYL)-TETRAPHOSPHATASE [ASYMMETRICAL]"/>
    <property type="match status" value="1"/>
</dbReference>
<sequence>MPKKRSPYTWWELHPKHFLEKKELFYKKSSQKNWQKNHTWGLELHGDFCELFSKKLNIKILVVNIYKNPLMEIQSQRPQQCTNCGITGHVFRNCTAPVTSYGIIPVRYLTTTYQTSLFSSLSDNGNESLQYLLIKRKDSISYAEFLRGRYTITDPIYIGRLIRNMTQDEHRRLKTMTFDELWQTFWGEQSSLRSHKSDYESSIKKFMQLQDSLPTLLAENPTKWTEPEWGFPKGRRNPYETDINCAMREFQEETGIKRNEFSVIYNTHSISETFYGSSGVRYCHKYYIAICNKSFEVELNMNNYHMAREIGGIQWCSLDEATSKIRPDNVEKREILLKAGKIMRNFHPVDMNE</sequence>
<feature type="domain" description="CCHC-type" evidence="2">
    <location>
        <begin position="81"/>
        <end position="94"/>
    </location>
</feature>
<dbReference type="GO" id="GO:0004081">
    <property type="term" value="F:bis(5'-nucleosyl)-tetraphosphatase (asymmetrical) activity"/>
    <property type="evidence" value="ECO:0007669"/>
    <property type="project" value="TreeGrafter"/>
</dbReference>
<evidence type="ECO:0000256" key="1">
    <source>
        <dbReference type="ARBA" id="ARBA00022801"/>
    </source>
</evidence>
<dbReference type="InterPro" id="IPR051325">
    <property type="entry name" value="Nudix_hydrolase_domain"/>
</dbReference>
<dbReference type="GO" id="GO:0003676">
    <property type="term" value="F:nucleic acid binding"/>
    <property type="evidence" value="ECO:0007669"/>
    <property type="project" value="InterPro"/>
</dbReference>
<dbReference type="PANTHER" id="PTHR21340">
    <property type="entry name" value="DIADENOSINE 5,5-P1,P4-TETRAPHOSPHATE PYROPHOSPHOHYDROLASE MUTT"/>
    <property type="match status" value="1"/>
</dbReference>
<feature type="domain" description="Nudix hydrolase" evidence="3">
    <location>
        <begin position="113"/>
        <end position="341"/>
    </location>
</feature>
<dbReference type="PROSITE" id="PS00893">
    <property type="entry name" value="NUDIX_BOX"/>
    <property type="match status" value="1"/>
</dbReference>
<dbReference type="Gene3D" id="3.90.79.10">
    <property type="entry name" value="Nucleoside Triphosphate Pyrophosphohydrolase"/>
    <property type="match status" value="1"/>
</dbReference>
<organism evidence="4">
    <name type="scientific">viral metagenome</name>
    <dbReference type="NCBI Taxonomy" id="1070528"/>
    <lineage>
        <taxon>unclassified sequences</taxon>
        <taxon>metagenomes</taxon>
        <taxon>organismal metagenomes</taxon>
    </lineage>
</organism>
<dbReference type="SUPFAM" id="SSF55811">
    <property type="entry name" value="Nudix"/>
    <property type="match status" value="1"/>
</dbReference>
<dbReference type="InterPro" id="IPR000086">
    <property type="entry name" value="NUDIX_hydrolase_dom"/>
</dbReference>
<evidence type="ECO:0008006" key="5">
    <source>
        <dbReference type="Google" id="ProtNLM"/>
    </source>
</evidence>
<name>A0A6C0IIQ7_9ZZZZ</name>
<reference evidence="4" key="1">
    <citation type="journal article" date="2020" name="Nature">
        <title>Giant virus diversity and host interactions through global metagenomics.</title>
        <authorList>
            <person name="Schulz F."/>
            <person name="Roux S."/>
            <person name="Paez-Espino D."/>
            <person name="Jungbluth S."/>
            <person name="Walsh D.A."/>
            <person name="Denef V.J."/>
            <person name="McMahon K.D."/>
            <person name="Konstantinidis K.T."/>
            <person name="Eloe-Fadrosh E.A."/>
            <person name="Kyrpides N.C."/>
            <person name="Woyke T."/>
        </authorList>
    </citation>
    <scope>NUCLEOTIDE SEQUENCE</scope>
    <source>
        <strain evidence="4">GVMAG-M-3300023184-88</strain>
    </source>
</reference>
<evidence type="ECO:0000313" key="4">
    <source>
        <dbReference type="EMBL" id="QHT92306.1"/>
    </source>
</evidence>
<evidence type="ECO:0000259" key="3">
    <source>
        <dbReference type="PROSITE" id="PS51462"/>
    </source>
</evidence>
<protein>
    <recommendedName>
        <fullName evidence="5">Nudix hydrolase domain-containing protein</fullName>
    </recommendedName>
</protein>
<dbReference type="InterPro" id="IPR015797">
    <property type="entry name" value="NUDIX_hydrolase-like_dom_sf"/>
</dbReference>
<dbReference type="InterPro" id="IPR020084">
    <property type="entry name" value="NUDIX_hydrolase_CS"/>
</dbReference>
<dbReference type="GO" id="GO:0006754">
    <property type="term" value="P:ATP biosynthetic process"/>
    <property type="evidence" value="ECO:0007669"/>
    <property type="project" value="TreeGrafter"/>
</dbReference>
<proteinExistence type="predicted"/>
<dbReference type="SUPFAM" id="SSF57756">
    <property type="entry name" value="Retrovirus zinc finger-like domains"/>
    <property type="match status" value="1"/>
</dbReference>
<dbReference type="InterPro" id="IPR001878">
    <property type="entry name" value="Znf_CCHC"/>
</dbReference>
<dbReference type="GO" id="GO:0008270">
    <property type="term" value="F:zinc ion binding"/>
    <property type="evidence" value="ECO:0007669"/>
    <property type="project" value="InterPro"/>
</dbReference>
<dbReference type="InterPro" id="IPR036875">
    <property type="entry name" value="Znf_CCHC_sf"/>
</dbReference>
<dbReference type="Pfam" id="PF00293">
    <property type="entry name" value="NUDIX"/>
    <property type="match status" value="1"/>
</dbReference>
<accession>A0A6C0IIQ7</accession>